<keyword evidence="4" id="KW-0547">Nucleotide-binding</keyword>
<dbReference type="Proteomes" id="UP001642900">
    <property type="component" value="Unassembled WGS sequence"/>
</dbReference>
<dbReference type="GO" id="GO:0005524">
    <property type="term" value="F:ATP binding"/>
    <property type="evidence" value="ECO:0007669"/>
    <property type="project" value="UniProtKB-KW"/>
</dbReference>
<accession>A0A6G4W9T2</accession>
<dbReference type="InterPro" id="IPR013563">
    <property type="entry name" value="Oligopep_ABC_C"/>
</dbReference>
<evidence type="ECO:0000256" key="5">
    <source>
        <dbReference type="ARBA" id="ARBA00022840"/>
    </source>
</evidence>
<dbReference type="InterPro" id="IPR027417">
    <property type="entry name" value="P-loop_NTPase"/>
</dbReference>
<dbReference type="SUPFAM" id="SSF52540">
    <property type="entry name" value="P-loop containing nucleoside triphosphate hydrolases"/>
    <property type="match status" value="2"/>
</dbReference>
<dbReference type="GO" id="GO:0015833">
    <property type="term" value="P:peptide transport"/>
    <property type="evidence" value="ECO:0007669"/>
    <property type="project" value="InterPro"/>
</dbReference>
<gene>
    <name evidence="7" type="ORF">G6N73_09225</name>
</gene>
<dbReference type="RefSeq" id="WP_165026458.1">
    <property type="nucleotide sequence ID" value="NZ_JAAKZF010000008.1"/>
</dbReference>
<keyword evidence="8" id="KW-1185">Reference proteome</keyword>
<dbReference type="Pfam" id="PF08352">
    <property type="entry name" value="oligo_HPY"/>
    <property type="match status" value="2"/>
</dbReference>
<dbReference type="GO" id="GO:0055085">
    <property type="term" value="P:transmembrane transport"/>
    <property type="evidence" value="ECO:0007669"/>
    <property type="project" value="UniProtKB-ARBA"/>
</dbReference>
<dbReference type="AlphaFoldDB" id="A0A6G4W9T2"/>
<organism evidence="7 8">
    <name type="scientific">Allomesorhizobium camelthorni</name>
    <dbReference type="NCBI Taxonomy" id="475069"/>
    <lineage>
        <taxon>Bacteria</taxon>
        <taxon>Pseudomonadati</taxon>
        <taxon>Pseudomonadota</taxon>
        <taxon>Alphaproteobacteria</taxon>
        <taxon>Hyphomicrobiales</taxon>
        <taxon>Phyllobacteriaceae</taxon>
        <taxon>Allomesorhizobium</taxon>
    </lineage>
</organism>
<dbReference type="Gene3D" id="3.40.50.300">
    <property type="entry name" value="P-loop containing nucleotide triphosphate hydrolases"/>
    <property type="match status" value="2"/>
</dbReference>
<keyword evidence="5 7" id="KW-0067">ATP-binding</keyword>
<comment type="caution">
    <text evidence="7">The sequence shown here is derived from an EMBL/GenBank/DDBJ whole genome shotgun (WGS) entry which is preliminary data.</text>
</comment>
<dbReference type="NCBIfam" id="NF007739">
    <property type="entry name" value="PRK10419.1"/>
    <property type="match status" value="2"/>
</dbReference>
<sequence>MADLLDITGLNVSFHTYGRRLHVLKDVALSIPQGGRVALIGETGSGKSVTSKAVLGTLPRNAQVESGEILFRGEDVLAMPRMRRDGLKGTAFSVIMQDPLSSFNPVFRIGRHLDDVMYYADRRLGRKSAAAERGERIFDVLRKVQLDDPRRIMEAYPSQLSGGMRQRVLIALSLLHQPDLLIADEPGTALDVTTQDEIMKLINRLVSDNGLSLLMITHNLGVVRQMADDVYVMRRGEIVEHGSLGDIFSRPRQAYTRQLIDAIPPLYGAKVEDQKPADADPIVEMHGVTKIFEQRPVIGRGTRHVAVSDVSLSVRRGEVFGLAGESGSGKTTVARMIMGLIGATEGVVTVDGQPVEDERGSDAFRRKIQIVYQNPGTSLNPKRTVGQTLRVPLAFAGMRGKGLDDRIVELLRQVDLPANYVGKYPHELSGGQKQRVAIARALAADPEIIVLDEPTSALDVSVQKNVIALLTRLREELGLTYLFISHDLSLMRNFCSRIAIMLRGEIVEAGEPRAVFEDPQHPYTRALIAAVPVISDEEETRKPRVSDEERRRYLVDTAA</sequence>
<evidence type="ECO:0000313" key="7">
    <source>
        <dbReference type="EMBL" id="NGO51359.1"/>
    </source>
</evidence>
<protein>
    <submittedName>
        <fullName evidence="7">ABC transporter ATP-binding protein</fullName>
    </submittedName>
</protein>
<dbReference type="Pfam" id="PF00005">
    <property type="entry name" value="ABC_tran"/>
    <property type="match status" value="2"/>
</dbReference>
<dbReference type="GO" id="GO:0016887">
    <property type="term" value="F:ATP hydrolysis activity"/>
    <property type="evidence" value="ECO:0007669"/>
    <property type="project" value="InterPro"/>
</dbReference>
<dbReference type="CDD" id="cd03257">
    <property type="entry name" value="ABC_NikE_OppD_transporters"/>
    <property type="match status" value="2"/>
</dbReference>
<proteinExistence type="inferred from homology"/>
<reference evidence="7 8" key="1">
    <citation type="submission" date="2020-02" db="EMBL/GenBank/DDBJ databases">
        <title>Genome sequence of strain CCNWXJ40-4.</title>
        <authorList>
            <person name="Gao J."/>
            <person name="Sun J."/>
        </authorList>
    </citation>
    <scope>NUCLEOTIDE SEQUENCE [LARGE SCALE GENOMIC DNA]</scope>
    <source>
        <strain evidence="7 8">CCNWXJ 40-4</strain>
    </source>
</reference>
<feature type="domain" description="ABC transporter" evidence="6">
    <location>
        <begin position="7"/>
        <end position="260"/>
    </location>
</feature>
<dbReference type="EMBL" id="JAAKZF010000008">
    <property type="protein sequence ID" value="NGO51359.1"/>
    <property type="molecule type" value="Genomic_DNA"/>
</dbReference>
<feature type="domain" description="ABC transporter" evidence="6">
    <location>
        <begin position="283"/>
        <end position="528"/>
    </location>
</feature>
<dbReference type="InterPro" id="IPR017871">
    <property type="entry name" value="ABC_transporter-like_CS"/>
</dbReference>
<dbReference type="PANTHER" id="PTHR43776">
    <property type="entry name" value="TRANSPORT ATP-BINDING PROTEIN"/>
    <property type="match status" value="1"/>
</dbReference>
<dbReference type="PROSITE" id="PS00211">
    <property type="entry name" value="ABC_TRANSPORTER_1"/>
    <property type="match status" value="2"/>
</dbReference>
<dbReference type="SMART" id="SM00382">
    <property type="entry name" value="AAA"/>
    <property type="match status" value="2"/>
</dbReference>
<dbReference type="PANTHER" id="PTHR43776:SF7">
    <property type="entry name" value="D,D-DIPEPTIDE TRANSPORT ATP-BINDING PROTEIN DDPF-RELATED"/>
    <property type="match status" value="1"/>
</dbReference>
<comment type="similarity">
    <text evidence="2">Belongs to the ABC transporter superfamily.</text>
</comment>
<evidence type="ECO:0000256" key="4">
    <source>
        <dbReference type="ARBA" id="ARBA00022741"/>
    </source>
</evidence>
<evidence type="ECO:0000259" key="6">
    <source>
        <dbReference type="PROSITE" id="PS50893"/>
    </source>
</evidence>
<evidence type="ECO:0000256" key="2">
    <source>
        <dbReference type="ARBA" id="ARBA00005417"/>
    </source>
</evidence>
<comment type="subcellular location">
    <subcellularLocation>
        <location evidence="1">Cell inner membrane</location>
        <topology evidence="1">Peripheral membrane protein</topology>
    </subcellularLocation>
</comment>
<dbReference type="InterPro" id="IPR003593">
    <property type="entry name" value="AAA+_ATPase"/>
</dbReference>
<dbReference type="PROSITE" id="PS50893">
    <property type="entry name" value="ABC_TRANSPORTER_2"/>
    <property type="match status" value="2"/>
</dbReference>
<dbReference type="InterPro" id="IPR003439">
    <property type="entry name" value="ABC_transporter-like_ATP-bd"/>
</dbReference>
<name>A0A6G4W9T2_9HYPH</name>
<dbReference type="InterPro" id="IPR050319">
    <property type="entry name" value="ABC_transp_ATP-bind"/>
</dbReference>
<evidence type="ECO:0000256" key="1">
    <source>
        <dbReference type="ARBA" id="ARBA00004417"/>
    </source>
</evidence>
<evidence type="ECO:0000256" key="3">
    <source>
        <dbReference type="ARBA" id="ARBA00022448"/>
    </source>
</evidence>
<evidence type="ECO:0000313" key="8">
    <source>
        <dbReference type="Proteomes" id="UP001642900"/>
    </source>
</evidence>
<dbReference type="GO" id="GO:0005886">
    <property type="term" value="C:plasma membrane"/>
    <property type="evidence" value="ECO:0007669"/>
    <property type="project" value="UniProtKB-SubCell"/>
</dbReference>
<keyword evidence="3" id="KW-0813">Transport</keyword>